<dbReference type="InterPro" id="IPR032816">
    <property type="entry name" value="VTT_dom"/>
</dbReference>
<feature type="transmembrane region" description="Helical" evidence="1">
    <location>
        <begin position="124"/>
        <end position="146"/>
    </location>
</feature>
<comment type="caution">
    <text evidence="3">The sequence shown here is derived from an EMBL/GenBank/DDBJ whole genome shotgun (WGS) entry which is preliminary data.</text>
</comment>
<dbReference type="Proteomes" id="UP000293550">
    <property type="component" value="Unassembled WGS sequence"/>
</dbReference>
<organism evidence="3 4">
    <name type="scientific">Candidatus Finniella inopinata</name>
    <dbReference type="NCBI Taxonomy" id="1696036"/>
    <lineage>
        <taxon>Bacteria</taxon>
        <taxon>Pseudomonadati</taxon>
        <taxon>Pseudomonadota</taxon>
        <taxon>Alphaproteobacteria</taxon>
        <taxon>Holosporales</taxon>
        <taxon>Candidatus Paracaedibacteraceae</taxon>
        <taxon>Candidatus Finniella</taxon>
    </lineage>
</organism>
<dbReference type="RefSeq" id="WP_130154360.1">
    <property type="nucleotide sequence ID" value="NZ_SCFB01000008.1"/>
</dbReference>
<feature type="transmembrane region" description="Helical" evidence="1">
    <location>
        <begin position="12"/>
        <end position="36"/>
    </location>
</feature>
<feature type="transmembrane region" description="Helical" evidence="1">
    <location>
        <begin position="42"/>
        <end position="64"/>
    </location>
</feature>
<gene>
    <name evidence="3" type="ORF">EQU50_06700</name>
</gene>
<evidence type="ECO:0000256" key="1">
    <source>
        <dbReference type="SAM" id="Phobius"/>
    </source>
</evidence>
<protein>
    <submittedName>
        <fullName evidence="3">DedA family protein</fullName>
    </submittedName>
</protein>
<dbReference type="OrthoDB" id="948134at2"/>
<evidence type="ECO:0000313" key="3">
    <source>
        <dbReference type="EMBL" id="RZI45607.1"/>
    </source>
</evidence>
<dbReference type="PANTHER" id="PTHR42709:SF2">
    <property type="entry name" value="INNER MEMBRANE PROTEIN YOHD"/>
    <property type="match status" value="1"/>
</dbReference>
<dbReference type="PANTHER" id="PTHR42709">
    <property type="entry name" value="ALKALINE PHOSPHATASE LIKE PROTEIN"/>
    <property type="match status" value="1"/>
</dbReference>
<keyword evidence="1" id="KW-1133">Transmembrane helix</keyword>
<evidence type="ECO:0000313" key="4">
    <source>
        <dbReference type="Proteomes" id="UP000293550"/>
    </source>
</evidence>
<proteinExistence type="predicted"/>
<dbReference type="InterPro" id="IPR051311">
    <property type="entry name" value="DedA_domain"/>
</dbReference>
<accession>A0A4V2DZM8</accession>
<evidence type="ECO:0000259" key="2">
    <source>
        <dbReference type="Pfam" id="PF09335"/>
    </source>
</evidence>
<keyword evidence="1" id="KW-0812">Transmembrane</keyword>
<feature type="domain" description="VTT" evidence="2">
    <location>
        <begin position="26"/>
        <end position="144"/>
    </location>
</feature>
<reference evidence="3 4" key="1">
    <citation type="submission" date="2018-10" db="EMBL/GenBank/DDBJ databases">
        <title>An updated phylogeny of the Alphaproteobacteria reveals that the parasitic Rickettsiales and Holosporales have independent origins.</title>
        <authorList>
            <person name="Munoz-Gomez S.A."/>
            <person name="Hess S."/>
            <person name="Burger G."/>
            <person name="Lang B.F."/>
            <person name="Susko E."/>
            <person name="Slamovits C.H."/>
            <person name="Roger A.J."/>
        </authorList>
    </citation>
    <scope>NUCLEOTIDE SEQUENCE [LARGE SCALE GENOMIC DNA]</scope>
    <source>
        <strain evidence="3">HOLO01</strain>
    </source>
</reference>
<dbReference type="AlphaFoldDB" id="A0A4V2DZM8"/>
<dbReference type="GO" id="GO:0005886">
    <property type="term" value="C:plasma membrane"/>
    <property type="evidence" value="ECO:0007669"/>
    <property type="project" value="TreeGrafter"/>
</dbReference>
<keyword evidence="4" id="KW-1185">Reference proteome</keyword>
<name>A0A4V2DZM8_9PROT</name>
<dbReference type="Pfam" id="PF09335">
    <property type="entry name" value="VTT_dom"/>
    <property type="match status" value="1"/>
</dbReference>
<dbReference type="EMBL" id="SCFB01000008">
    <property type="protein sequence ID" value="RZI45607.1"/>
    <property type="molecule type" value="Genomic_DNA"/>
</dbReference>
<feature type="transmembrane region" description="Helical" evidence="1">
    <location>
        <begin position="167"/>
        <end position="185"/>
    </location>
</feature>
<sequence>MEQFTQWVQNWGYGAVFLGSLVEGESVILIASSMAYLGHLSIYKIMIVAFTGTVIADQALFLLGRHYGPGIFDRFPKFKKPANRAFALLHRFDVWFIIGCRFVYGIRVTSAIVIGAAQIPLWRFIPLNILSAVIWTLVSCIGGYMLGDVMKEILDHFSLIQKYFFKALGLIVVVAMAGWFAWRWWRSKRQPDQG</sequence>
<keyword evidence="1" id="KW-0472">Membrane</keyword>